<dbReference type="InterPro" id="IPR014729">
    <property type="entry name" value="Rossmann-like_a/b/a_fold"/>
</dbReference>
<dbReference type="PANTHER" id="PTHR30336:SF4">
    <property type="entry name" value="ENVELOPE BIOGENESIS FACTOR ELYC"/>
    <property type="match status" value="1"/>
</dbReference>
<keyword evidence="1" id="KW-0812">Transmembrane</keyword>
<evidence type="ECO:0000259" key="2">
    <source>
        <dbReference type="Pfam" id="PF02698"/>
    </source>
</evidence>
<gene>
    <name evidence="3" type="ORF">FOJ82_12320</name>
</gene>
<dbReference type="Proteomes" id="UP000317638">
    <property type="component" value="Unassembled WGS sequence"/>
</dbReference>
<feature type="transmembrane region" description="Helical" evidence="1">
    <location>
        <begin position="130"/>
        <end position="153"/>
    </location>
</feature>
<dbReference type="RefSeq" id="WP_143938792.1">
    <property type="nucleotide sequence ID" value="NZ_VKKG01000005.1"/>
</dbReference>
<dbReference type="Pfam" id="PF02698">
    <property type="entry name" value="DUF218"/>
    <property type="match status" value="1"/>
</dbReference>
<dbReference type="CDD" id="cd06259">
    <property type="entry name" value="YdcF-like"/>
    <property type="match status" value="1"/>
</dbReference>
<dbReference type="AlphaFoldDB" id="A0A553JXZ9"/>
<reference evidence="3 4" key="1">
    <citation type="submission" date="2019-07" db="EMBL/GenBank/DDBJ databases">
        <authorList>
            <person name="Zhou L.-Y."/>
        </authorList>
    </citation>
    <scope>NUCLEOTIDE SEQUENCE [LARGE SCALE GENOMIC DNA]</scope>
    <source>
        <strain evidence="3 4">YIM 101269</strain>
    </source>
</reference>
<dbReference type="InterPro" id="IPR051599">
    <property type="entry name" value="Cell_Envelope_Assoc"/>
</dbReference>
<comment type="caution">
    <text evidence="3">The sequence shown here is derived from an EMBL/GenBank/DDBJ whole genome shotgun (WGS) entry which is preliminary data.</text>
</comment>
<evidence type="ECO:0000313" key="4">
    <source>
        <dbReference type="Proteomes" id="UP000317638"/>
    </source>
</evidence>
<dbReference type="EMBL" id="VKKG01000005">
    <property type="protein sequence ID" value="TRY17328.1"/>
    <property type="molecule type" value="Genomic_DNA"/>
</dbReference>
<feature type="transmembrane region" description="Helical" evidence="1">
    <location>
        <begin position="62"/>
        <end position="89"/>
    </location>
</feature>
<dbReference type="PANTHER" id="PTHR30336">
    <property type="entry name" value="INNER MEMBRANE PROTEIN, PROBABLE PERMEASE"/>
    <property type="match status" value="1"/>
</dbReference>
<keyword evidence="4" id="KW-1185">Reference proteome</keyword>
<organism evidence="3 4">
    <name type="scientific">Tessaracoccus rhinocerotis</name>
    <dbReference type="NCBI Taxonomy" id="1689449"/>
    <lineage>
        <taxon>Bacteria</taxon>
        <taxon>Bacillati</taxon>
        <taxon>Actinomycetota</taxon>
        <taxon>Actinomycetes</taxon>
        <taxon>Propionibacteriales</taxon>
        <taxon>Propionibacteriaceae</taxon>
        <taxon>Tessaracoccus</taxon>
    </lineage>
</organism>
<name>A0A553JXZ9_9ACTN</name>
<feature type="transmembrane region" description="Helical" evidence="1">
    <location>
        <begin position="31"/>
        <end position="50"/>
    </location>
</feature>
<feature type="transmembrane region" description="Helical" evidence="1">
    <location>
        <begin position="101"/>
        <end position="124"/>
    </location>
</feature>
<dbReference type="Gene3D" id="3.40.50.620">
    <property type="entry name" value="HUPs"/>
    <property type="match status" value="1"/>
</dbReference>
<feature type="domain" description="DUF218" evidence="2">
    <location>
        <begin position="170"/>
        <end position="315"/>
    </location>
</feature>
<keyword evidence="1" id="KW-1133">Transmembrane helix</keyword>
<dbReference type="OrthoDB" id="9782395at2"/>
<proteinExistence type="predicted"/>
<feature type="transmembrane region" description="Helical" evidence="1">
    <location>
        <begin position="323"/>
        <end position="346"/>
    </location>
</feature>
<keyword evidence="1" id="KW-0472">Membrane</keyword>
<dbReference type="GO" id="GO:0043164">
    <property type="term" value="P:Gram-negative-bacterium-type cell wall biogenesis"/>
    <property type="evidence" value="ECO:0007669"/>
    <property type="project" value="TreeGrafter"/>
</dbReference>
<sequence length="349" mass="37865">MEVLLQWVPVVLVAAFGVFLVWRDPRRMPPGLVLTGVVFFLLGRLLSELVHLAENLDPELGAVWVLVAFMGVALMAVVVLGVFLIWNTFEMLRKEGRRPAALLTGAIGALLLAYVVAAVLGVLLNSFELTVWLMFAGLPLGYIGFVFAAFLIYSSIYGWATRRFGKPVGAVVVLGAGLFGGERVSPLLAARLDLGMELYERSRAAGLETVLVPSGGRGADEKLAEAEAMGNYLREKGVPNQHILLEDRSTDTRENLEYSAEVIRRAGVGEDVAVATNSYHAFRAATLMRDAGVPGYAVGSPTARYYWPSATVREFIAILRDNLVVNAVIVGVLCLPFLVRVGSLFLGQR</sequence>
<feature type="transmembrane region" description="Helical" evidence="1">
    <location>
        <begin position="6"/>
        <end position="22"/>
    </location>
</feature>
<protein>
    <submittedName>
        <fullName evidence="3">YdcF family protein</fullName>
    </submittedName>
</protein>
<evidence type="ECO:0000313" key="3">
    <source>
        <dbReference type="EMBL" id="TRY17328.1"/>
    </source>
</evidence>
<dbReference type="GO" id="GO:0000270">
    <property type="term" value="P:peptidoglycan metabolic process"/>
    <property type="evidence" value="ECO:0007669"/>
    <property type="project" value="TreeGrafter"/>
</dbReference>
<dbReference type="InterPro" id="IPR003848">
    <property type="entry name" value="DUF218"/>
</dbReference>
<accession>A0A553JXZ9</accession>
<dbReference type="GO" id="GO:0005886">
    <property type="term" value="C:plasma membrane"/>
    <property type="evidence" value="ECO:0007669"/>
    <property type="project" value="TreeGrafter"/>
</dbReference>
<evidence type="ECO:0000256" key="1">
    <source>
        <dbReference type="SAM" id="Phobius"/>
    </source>
</evidence>